<name>A0A1A9UY47_GLOAU</name>
<evidence type="ECO:0000313" key="2">
    <source>
        <dbReference type="EnsemblMetazoa" id="GAUT019540-PA"/>
    </source>
</evidence>
<dbReference type="VEuPathDB" id="VectorBase:GAUT019540"/>
<organism evidence="2 3">
    <name type="scientific">Glossina austeni</name>
    <name type="common">Savannah tsetse fly</name>
    <dbReference type="NCBI Taxonomy" id="7395"/>
    <lineage>
        <taxon>Eukaryota</taxon>
        <taxon>Metazoa</taxon>
        <taxon>Ecdysozoa</taxon>
        <taxon>Arthropoda</taxon>
        <taxon>Hexapoda</taxon>
        <taxon>Insecta</taxon>
        <taxon>Pterygota</taxon>
        <taxon>Neoptera</taxon>
        <taxon>Endopterygota</taxon>
        <taxon>Diptera</taxon>
        <taxon>Brachycera</taxon>
        <taxon>Muscomorpha</taxon>
        <taxon>Hippoboscoidea</taxon>
        <taxon>Glossinidae</taxon>
        <taxon>Glossina</taxon>
    </lineage>
</organism>
<dbReference type="InterPro" id="IPR029526">
    <property type="entry name" value="PGBD"/>
</dbReference>
<dbReference type="STRING" id="7395.A0A1A9UY47"/>
<dbReference type="EnsemblMetazoa" id="GAUT019540-RA">
    <property type="protein sequence ID" value="GAUT019540-PA"/>
    <property type="gene ID" value="GAUT019540"/>
</dbReference>
<accession>A0A1A9UY47</accession>
<protein>
    <submittedName>
        <fullName evidence="2">DDE_Tnp_1_7 domain-containing protein</fullName>
    </submittedName>
</protein>
<proteinExistence type="predicted"/>
<dbReference type="PANTHER" id="PTHR46599:SF3">
    <property type="entry name" value="PIGGYBAC TRANSPOSABLE ELEMENT-DERIVED PROTEIN 4"/>
    <property type="match status" value="1"/>
</dbReference>
<evidence type="ECO:0000313" key="3">
    <source>
        <dbReference type="Proteomes" id="UP000078200"/>
    </source>
</evidence>
<feature type="domain" description="PiggyBac transposable element-derived protein" evidence="1">
    <location>
        <begin position="98"/>
        <end position="443"/>
    </location>
</feature>
<sequence>MIGRSNAQSIMNRKRKSLRINANTCDHIIVDDNDCIVPVERIRQRILSSSEDSDTDLSHQSSFNNLPVAEDISNQHDSLESCAGSDSRSNFLSQNKSNEFFELFFDSTLWELIVQETNKYAEYSRHTPRELESFETEIWTPVAVLEMKAFIAVLLEMGITRKPNIPSYWSANFRNIPWFRRMFSRNRFQHILKYFHLVDNSLCFPPGYPKYDPCAKFKPLVDHADNVFKLHYKSHIKLSIDESLVGTQCHSSVTQYLPNKKHHHWGIKFWTLCESVSKYCFAFSCYKGAKETISSDRKKFGLGYDVVMNLLKDSNCLNKGHHIFVDNFFTSVELARYLYSMDAFLTGTIRRNKKCIPDDMQQTNVNEVKYFRNNEVLFCAFREKTTALLISTKAEEEDVTITKNRHGREIRSTKPTIVQSYNAFMGGVDESDKMLYTYLGERRSVKY</sequence>
<dbReference type="AlphaFoldDB" id="A0A1A9UY47"/>
<keyword evidence="3" id="KW-1185">Reference proteome</keyword>
<dbReference type="Proteomes" id="UP000078200">
    <property type="component" value="Unassembled WGS sequence"/>
</dbReference>
<reference evidence="2" key="1">
    <citation type="submission" date="2020-05" db="UniProtKB">
        <authorList>
            <consortium name="EnsemblMetazoa"/>
        </authorList>
    </citation>
    <scope>IDENTIFICATION</scope>
    <source>
        <strain evidence="2">TTRI</strain>
    </source>
</reference>
<dbReference type="Pfam" id="PF13843">
    <property type="entry name" value="DDE_Tnp_1_7"/>
    <property type="match status" value="1"/>
</dbReference>
<evidence type="ECO:0000259" key="1">
    <source>
        <dbReference type="Pfam" id="PF13843"/>
    </source>
</evidence>
<dbReference type="PANTHER" id="PTHR46599">
    <property type="entry name" value="PIGGYBAC TRANSPOSABLE ELEMENT-DERIVED PROTEIN 4"/>
    <property type="match status" value="1"/>
</dbReference>